<dbReference type="PANTHER" id="PTHR44942:SF4">
    <property type="entry name" value="METHYLTRANSFERASE TYPE 11 DOMAIN-CONTAINING PROTEIN"/>
    <property type="match status" value="1"/>
</dbReference>
<comment type="similarity">
    <text evidence="1">Belongs to the methyltransferase superfamily.</text>
</comment>
<evidence type="ECO:0000313" key="6">
    <source>
        <dbReference type="Proteomes" id="UP000665043"/>
    </source>
</evidence>
<keyword evidence="3" id="KW-0808">Transferase</keyword>
<keyword evidence="6" id="KW-1185">Reference proteome</keyword>
<sequence length="258" mass="29256">MGIDFHDSSNRHAYTTRHADSSWRKTVESLVPIESVSLAADIGCGGGIYSQALVDLGVNFVIGVDSSEAMLEGARENCGAYSNLAFRKGDALQTGLQSELCDLVLERALIHHLTDLDACFQEAYRILEPNGYIVVQDRTPEDCFQIGSAYHVRGYLFELFPWLQDLEGKRRHSTQKVTSSLIDAGFHSIEEVKLWETRQEYASKHQLLDDLRNRTGRSILHELDRQELNQLVTYVDQSLPSNQPITEKDRWTIWKAVK</sequence>
<proteinExistence type="inferred from homology"/>
<evidence type="ECO:0000256" key="1">
    <source>
        <dbReference type="ARBA" id="ARBA00008361"/>
    </source>
</evidence>
<dbReference type="EMBL" id="CP046956">
    <property type="protein sequence ID" value="QTN00689.1"/>
    <property type="molecule type" value="Genomic_DNA"/>
</dbReference>
<evidence type="ECO:0000256" key="3">
    <source>
        <dbReference type="ARBA" id="ARBA00022679"/>
    </source>
</evidence>
<dbReference type="InterPro" id="IPR013216">
    <property type="entry name" value="Methyltransf_11"/>
</dbReference>
<dbReference type="RefSeq" id="WP_209365826.1">
    <property type="nucleotide sequence ID" value="NZ_CP046956.1"/>
</dbReference>
<dbReference type="GO" id="GO:0032259">
    <property type="term" value="P:methylation"/>
    <property type="evidence" value="ECO:0007669"/>
    <property type="project" value="UniProtKB-KW"/>
</dbReference>
<dbReference type="PANTHER" id="PTHR44942">
    <property type="entry name" value="METHYLTRANSF_11 DOMAIN-CONTAINING PROTEIN"/>
    <property type="match status" value="1"/>
</dbReference>
<keyword evidence="2 5" id="KW-0489">Methyltransferase</keyword>
<dbReference type="SUPFAM" id="SSF53335">
    <property type="entry name" value="S-adenosyl-L-methionine-dependent methyltransferases"/>
    <property type="match status" value="1"/>
</dbReference>
<organism evidence="5 6">
    <name type="scientific">Sediminibacillus dalangtanensis</name>
    <dbReference type="NCBI Taxonomy" id="2729421"/>
    <lineage>
        <taxon>Bacteria</taxon>
        <taxon>Bacillati</taxon>
        <taxon>Bacillota</taxon>
        <taxon>Bacilli</taxon>
        <taxon>Bacillales</taxon>
        <taxon>Bacillaceae</taxon>
        <taxon>Sediminibacillus</taxon>
    </lineage>
</organism>
<accession>A0ABX7VVX7</accession>
<evidence type="ECO:0000313" key="5">
    <source>
        <dbReference type="EMBL" id="QTN00689.1"/>
    </source>
</evidence>
<dbReference type="InterPro" id="IPR029063">
    <property type="entry name" value="SAM-dependent_MTases_sf"/>
</dbReference>
<dbReference type="CDD" id="cd02440">
    <property type="entry name" value="AdoMet_MTases"/>
    <property type="match status" value="1"/>
</dbReference>
<evidence type="ECO:0000256" key="2">
    <source>
        <dbReference type="ARBA" id="ARBA00022603"/>
    </source>
</evidence>
<dbReference type="GO" id="GO:0008168">
    <property type="term" value="F:methyltransferase activity"/>
    <property type="evidence" value="ECO:0007669"/>
    <property type="project" value="UniProtKB-KW"/>
</dbReference>
<dbReference type="InterPro" id="IPR051052">
    <property type="entry name" value="Diverse_substrate_MTase"/>
</dbReference>
<dbReference type="Gene3D" id="3.40.50.150">
    <property type="entry name" value="Vaccinia Virus protein VP39"/>
    <property type="match status" value="1"/>
</dbReference>
<protein>
    <submittedName>
        <fullName evidence="5">Methyltransferase domain-containing protein</fullName>
    </submittedName>
</protein>
<dbReference type="Pfam" id="PF08241">
    <property type="entry name" value="Methyltransf_11"/>
    <property type="match status" value="1"/>
</dbReference>
<reference evidence="5 6" key="1">
    <citation type="submission" date="2019-12" db="EMBL/GenBank/DDBJ databases">
        <title>The whole genome sequencing of a strain isolated from a Mars analog, Dalangtan Playa.</title>
        <authorList>
            <person name="Huang T."/>
        </authorList>
    </citation>
    <scope>NUCLEOTIDE SEQUENCE [LARGE SCALE GENOMIC DNA]</scope>
    <source>
        <strain evidence="5 6">DP4-553-S</strain>
    </source>
</reference>
<name>A0ABX7VVX7_9BACI</name>
<feature type="domain" description="Methyltransferase type 11" evidence="4">
    <location>
        <begin position="41"/>
        <end position="135"/>
    </location>
</feature>
<evidence type="ECO:0000259" key="4">
    <source>
        <dbReference type="Pfam" id="PF08241"/>
    </source>
</evidence>
<dbReference type="Proteomes" id="UP000665043">
    <property type="component" value="Chromosome"/>
</dbReference>
<gene>
    <name evidence="5" type="ORF">ERJ70_16165</name>
</gene>